<feature type="domain" description="OB-fold nucleic acid binding" evidence="6">
    <location>
        <begin position="3"/>
        <end position="95"/>
    </location>
</feature>
<dbReference type="InterPro" id="IPR003753">
    <property type="entry name" value="Exonuc_VII_L"/>
</dbReference>
<reference evidence="7" key="1">
    <citation type="submission" date="2018-05" db="EMBL/GenBank/DDBJ databases">
        <authorList>
            <person name="Lanie J.A."/>
            <person name="Ng W.-L."/>
            <person name="Kazmierczak K.M."/>
            <person name="Andrzejewski T.M."/>
            <person name="Davidsen T.M."/>
            <person name="Wayne K.J."/>
            <person name="Tettelin H."/>
            <person name="Glass J.I."/>
            <person name="Rusch D."/>
            <person name="Podicherti R."/>
            <person name="Tsui H.-C.T."/>
            <person name="Winkler M.E."/>
        </authorList>
    </citation>
    <scope>NUCLEOTIDE SEQUENCE</scope>
</reference>
<evidence type="ECO:0000256" key="3">
    <source>
        <dbReference type="ARBA" id="ARBA00022801"/>
    </source>
</evidence>
<keyword evidence="2" id="KW-0540">Nuclease</keyword>
<dbReference type="GO" id="GO:0008855">
    <property type="term" value="F:exodeoxyribonuclease VII activity"/>
    <property type="evidence" value="ECO:0007669"/>
    <property type="project" value="InterPro"/>
</dbReference>
<feature type="non-terminal residue" evidence="7">
    <location>
        <position position="1"/>
    </location>
</feature>
<keyword evidence="1" id="KW-0963">Cytoplasm</keyword>
<dbReference type="InterPro" id="IPR012340">
    <property type="entry name" value="NA-bd_OB-fold"/>
</dbReference>
<dbReference type="NCBIfam" id="TIGR00237">
    <property type="entry name" value="xseA"/>
    <property type="match status" value="1"/>
</dbReference>
<dbReference type="CDD" id="cd04489">
    <property type="entry name" value="ExoVII_LU_OBF"/>
    <property type="match status" value="1"/>
</dbReference>
<sequence length="449" mass="49903">VYGVTELNREVKGLLEKQLGTVWVVGQVTGLRQQASGHIYFGIKDEDGQLNCALFRGVDSEKHSLLEDGVQVVLQGKVTVFEPRGQYQLIVRKVELQGQGELQLKFEKLKHKLKAEGLFESGRKRSLPNFPARLGLITSPTGAAIRDVLHVVQRRNPSLQIVLQPCRVQGESAAVEMTRAIQQLNLWSAGQDGGEALDLILLTRGGGSLEDLWAFNEEVLARAVHQSELPVVSAVGHEIDFLITDFVSDVRASTPSVAAELITQDVFASRRFLVEAAAQLSRLAKRRVGLNKRDLLTLSHRLNRAHPRRALDDAYQRLDNQYDDLNRLTRQGVAIRRDSLRLARQRLTSLRPAALVAQRGEQLTWLRHRLGDVPRRKLGDHCARFGRALSRLELLSPKAVLARGYSITCDAKTGAVLRDARKAKIGQVLRTQLHAGDVSSTINAPKTSR</sequence>
<evidence type="ECO:0000313" key="7">
    <source>
        <dbReference type="EMBL" id="SVA33471.1"/>
    </source>
</evidence>
<dbReference type="AlphaFoldDB" id="A0A381V0H7"/>
<proteinExistence type="inferred from homology"/>
<name>A0A381V0H7_9ZZZZ</name>
<feature type="domain" description="Exonuclease VII large subunit C-terminal" evidence="5">
    <location>
        <begin position="118"/>
        <end position="440"/>
    </location>
</feature>
<dbReference type="GO" id="GO:0009318">
    <property type="term" value="C:exodeoxyribonuclease VII complex"/>
    <property type="evidence" value="ECO:0007669"/>
    <property type="project" value="InterPro"/>
</dbReference>
<dbReference type="GO" id="GO:0006308">
    <property type="term" value="P:DNA catabolic process"/>
    <property type="evidence" value="ECO:0007669"/>
    <property type="project" value="InterPro"/>
</dbReference>
<dbReference type="EMBL" id="UINC01007463">
    <property type="protein sequence ID" value="SVA33471.1"/>
    <property type="molecule type" value="Genomic_DNA"/>
</dbReference>
<evidence type="ECO:0000256" key="2">
    <source>
        <dbReference type="ARBA" id="ARBA00022722"/>
    </source>
</evidence>
<dbReference type="PANTHER" id="PTHR30008">
    <property type="entry name" value="EXODEOXYRIBONUCLEASE 7 LARGE SUBUNIT"/>
    <property type="match status" value="1"/>
</dbReference>
<dbReference type="HAMAP" id="MF_00378">
    <property type="entry name" value="Exonuc_7_L"/>
    <property type="match status" value="1"/>
</dbReference>
<gene>
    <name evidence="7" type="ORF">METZ01_LOCUS86325</name>
</gene>
<organism evidence="7">
    <name type="scientific">marine metagenome</name>
    <dbReference type="NCBI Taxonomy" id="408172"/>
    <lineage>
        <taxon>unclassified sequences</taxon>
        <taxon>metagenomes</taxon>
        <taxon>ecological metagenomes</taxon>
    </lineage>
</organism>
<evidence type="ECO:0000256" key="1">
    <source>
        <dbReference type="ARBA" id="ARBA00022490"/>
    </source>
</evidence>
<keyword evidence="4" id="KW-0269">Exonuclease</keyword>
<evidence type="ECO:0000256" key="4">
    <source>
        <dbReference type="ARBA" id="ARBA00022839"/>
    </source>
</evidence>
<dbReference type="Gene3D" id="2.40.50.140">
    <property type="entry name" value="Nucleic acid-binding proteins"/>
    <property type="match status" value="1"/>
</dbReference>
<dbReference type="Pfam" id="PF02601">
    <property type="entry name" value="Exonuc_VII_L"/>
    <property type="match status" value="1"/>
</dbReference>
<accession>A0A381V0H7</accession>
<keyword evidence="3" id="KW-0378">Hydrolase</keyword>
<dbReference type="InterPro" id="IPR020579">
    <property type="entry name" value="Exonuc_VII_lsu_C"/>
</dbReference>
<evidence type="ECO:0000259" key="5">
    <source>
        <dbReference type="Pfam" id="PF02601"/>
    </source>
</evidence>
<protein>
    <submittedName>
        <fullName evidence="7">Uncharacterized protein</fullName>
    </submittedName>
</protein>
<dbReference type="InterPro" id="IPR025824">
    <property type="entry name" value="OB-fold_nuc-bd_dom"/>
</dbReference>
<dbReference type="PANTHER" id="PTHR30008:SF0">
    <property type="entry name" value="EXODEOXYRIBONUCLEASE 7 LARGE SUBUNIT"/>
    <property type="match status" value="1"/>
</dbReference>
<evidence type="ECO:0000259" key="6">
    <source>
        <dbReference type="Pfam" id="PF13742"/>
    </source>
</evidence>
<dbReference type="GO" id="GO:0003676">
    <property type="term" value="F:nucleic acid binding"/>
    <property type="evidence" value="ECO:0007669"/>
    <property type="project" value="InterPro"/>
</dbReference>
<dbReference type="Pfam" id="PF13742">
    <property type="entry name" value="tRNA_anti_2"/>
    <property type="match status" value="1"/>
</dbReference>